<dbReference type="SUPFAM" id="SSF75304">
    <property type="entry name" value="Amidase signature (AS) enzymes"/>
    <property type="match status" value="1"/>
</dbReference>
<dbReference type="AlphaFoldDB" id="A0A381YPJ7"/>
<dbReference type="PANTHER" id="PTHR43372">
    <property type="entry name" value="FATTY-ACID AMIDE HYDROLASE"/>
    <property type="match status" value="1"/>
</dbReference>
<feature type="domain" description="Amidase" evidence="1">
    <location>
        <begin position="11"/>
        <end position="260"/>
    </location>
</feature>
<dbReference type="Gene3D" id="3.90.1300.10">
    <property type="entry name" value="Amidase signature (AS) domain"/>
    <property type="match status" value="1"/>
</dbReference>
<dbReference type="EMBL" id="UINC01018725">
    <property type="protein sequence ID" value="SVA78910.1"/>
    <property type="molecule type" value="Genomic_DNA"/>
</dbReference>
<accession>A0A381YPJ7</accession>
<proteinExistence type="predicted"/>
<dbReference type="PROSITE" id="PS00571">
    <property type="entry name" value="AMIDASES"/>
    <property type="match status" value="1"/>
</dbReference>
<reference evidence="2" key="1">
    <citation type="submission" date="2018-05" db="EMBL/GenBank/DDBJ databases">
        <authorList>
            <person name="Lanie J.A."/>
            <person name="Ng W.-L."/>
            <person name="Kazmierczak K.M."/>
            <person name="Andrzejewski T.M."/>
            <person name="Davidsen T.M."/>
            <person name="Wayne K.J."/>
            <person name="Tettelin H."/>
            <person name="Glass J.I."/>
            <person name="Rusch D."/>
            <person name="Podicherti R."/>
            <person name="Tsui H.-C.T."/>
            <person name="Winkler M.E."/>
        </authorList>
    </citation>
    <scope>NUCLEOTIDE SEQUENCE</scope>
</reference>
<dbReference type="InterPro" id="IPR023631">
    <property type="entry name" value="Amidase_dom"/>
</dbReference>
<evidence type="ECO:0000313" key="2">
    <source>
        <dbReference type="EMBL" id="SVA78910.1"/>
    </source>
</evidence>
<dbReference type="InterPro" id="IPR020556">
    <property type="entry name" value="Amidase_CS"/>
</dbReference>
<dbReference type="Pfam" id="PF01425">
    <property type="entry name" value="Amidase"/>
    <property type="match status" value="1"/>
</dbReference>
<gene>
    <name evidence="2" type="ORF">METZ01_LOCUS131764</name>
</gene>
<feature type="non-terminal residue" evidence="2">
    <location>
        <position position="263"/>
    </location>
</feature>
<sequence length="263" mass="27390">MIGNKALSPVELVDSCIARIEQVDPVLNAMVAVCYDRARNEARSAEKAVTRGDHLGRLHGLPLGVKDLNVTEGVRTTFGSELHVDFVPARDERIIADLRRAGAIVLGKTNTPEFGAGANTTNRVYGPTGNPFDPARICGGSSGGSAVALACGMVPIATGSDTGGSLRTPASFCGVASHRGTPGLVPSDRRVIGLTTYNVQGPMARNVPDAAFMLSVMASNLSCDPLAGPVESDAFARLPEVDLSQLRVAWSPDLGSVPVDNTI</sequence>
<dbReference type="InterPro" id="IPR036928">
    <property type="entry name" value="AS_sf"/>
</dbReference>
<evidence type="ECO:0000259" key="1">
    <source>
        <dbReference type="Pfam" id="PF01425"/>
    </source>
</evidence>
<dbReference type="PANTHER" id="PTHR43372:SF4">
    <property type="entry name" value="FATTY-ACID AMIDE HYDROLASE 2"/>
    <property type="match status" value="1"/>
</dbReference>
<organism evidence="2">
    <name type="scientific">marine metagenome</name>
    <dbReference type="NCBI Taxonomy" id="408172"/>
    <lineage>
        <taxon>unclassified sequences</taxon>
        <taxon>metagenomes</taxon>
        <taxon>ecological metagenomes</taxon>
    </lineage>
</organism>
<protein>
    <recommendedName>
        <fullName evidence="1">Amidase domain-containing protein</fullName>
    </recommendedName>
</protein>
<dbReference type="InterPro" id="IPR052739">
    <property type="entry name" value="FAAH2"/>
</dbReference>
<name>A0A381YPJ7_9ZZZZ</name>
<dbReference type="GO" id="GO:0012505">
    <property type="term" value="C:endomembrane system"/>
    <property type="evidence" value="ECO:0007669"/>
    <property type="project" value="TreeGrafter"/>
</dbReference>